<evidence type="ECO:0000256" key="1">
    <source>
        <dbReference type="SAM" id="MobiDB-lite"/>
    </source>
</evidence>
<accession>A0A0A0J8D5</accession>
<dbReference type="RefSeq" id="WP_035916035.1">
    <property type="nucleotide sequence ID" value="NZ_AVPJ01000007.1"/>
</dbReference>
<dbReference type="AlphaFoldDB" id="A0A0A0J8D5"/>
<keyword evidence="3" id="KW-1185">Reference proteome</keyword>
<dbReference type="EMBL" id="AVPJ01000007">
    <property type="protein sequence ID" value="KGN32317.1"/>
    <property type="molecule type" value="Genomic_DNA"/>
</dbReference>
<dbReference type="STRING" id="1385520.N802_18305"/>
<organism evidence="2 3">
    <name type="scientific">Knoellia sinensis KCTC 19936</name>
    <dbReference type="NCBI Taxonomy" id="1385520"/>
    <lineage>
        <taxon>Bacteria</taxon>
        <taxon>Bacillati</taxon>
        <taxon>Actinomycetota</taxon>
        <taxon>Actinomycetes</taxon>
        <taxon>Micrococcales</taxon>
        <taxon>Intrasporangiaceae</taxon>
        <taxon>Knoellia</taxon>
    </lineage>
</organism>
<dbReference type="eggNOG" id="ENOG5032JNN">
    <property type="taxonomic scope" value="Bacteria"/>
</dbReference>
<evidence type="ECO:0000313" key="2">
    <source>
        <dbReference type="EMBL" id="KGN32317.1"/>
    </source>
</evidence>
<sequence length="99" mass="10335">MPTPLDPSALAEVSTALGGLSDRVTAAEADLLSCLVVMGEPDAQQAVDGWIDQVVDLLRAVDEVTAQHLTTLSRVSRRHDQPVAAHAPAATASLPSDPR</sequence>
<dbReference type="Proteomes" id="UP000030002">
    <property type="component" value="Unassembled WGS sequence"/>
</dbReference>
<name>A0A0A0J8D5_9MICO</name>
<dbReference type="OrthoDB" id="4870760at2"/>
<protein>
    <submittedName>
        <fullName evidence="2">Uncharacterized protein</fullName>
    </submittedName>
</protein>
<proteinExistence type="predicted"/>
<gene>
    <name evidence="2" type="ORF">N802_18305</name>
</gene>
<reference evidence="2 3" key="1">
    <citation type="submission" date="2013-08" db="EMBL/GenBank/DDBJ databases">
        <title>The genome sequence of Knoellia sinensis.</title>
        <authorList>
            <person name="Zhu W."/>
            <person name="Wang G."/>
        </authorList>
    </citation>
    <scope>NUCLEOTIDE SEQUENCE [LARGE SCALE GENOMIC DNA]</scope>
    <source>
        <strain evidence="2 3">KCTC 19936</strain>
    </source>
</reference>
<feature type="region of interest" description="Disordered" evidence="1">
    <location>
        <begin position="76"/>
        <end position="99"/>
    </location>
</feature>
<evidence type="ECO:0000313" key="3">
    <source>
        <dbReference type="Proteomes" id="UP000030002"/>
    </source>
</evidence>
<comment type="caution">
    <text evidence="2">The sequence shown here is derived from an EMBL/GenBank/DDBJ whole genome shotgun (WGS) entry which is preliminary data.</text>
</comment>